<dbReference type="EMBL" id="CP002780">
    <property type="protein sequence ID" value="AEG59910.1"/>
    <property type="molecule type" value="Genomic_DNA"/>
</dbReference>
<dbReference type="HOGENOM" id="CLU_1270620_0_0_9"/>
<name>F6DSD1_DESRL</name>
<dbReference type="Proteomes" id="UP000009234">
    <property type="component" value="Chromosome"/>
</dbReference>
<evidence type="ECO:0000313" key="2">
    <source>
        <dbReference type="EMBL" id="AEG59910.1"/>
    </source>
</evidence>
<protein>
    <submittedName>
        <fullName evidence="2">Transcriptional regulator, AraC family</fullName>
    </submittedName>
</protein>
<dbReference type="KEGG" id="dru:Desru_1645"/>
<sequence length="217" mass="24305">MEIQLNKLAGHFARTAFQVEGVYHYSIDPGRWGCGKTAPFPGFILPLGGQAQFHFDGTPYLAGVGNVIHGGAGMSLDKRVIGNTKWEYILVLYDIRKPEPEGFTLEKAHFELITGQSPRLAELLRRLWRVSRQPGSIPAFQRETMFRCVLEEVFICARNQTNGGDQSLFKQVSDYIHEYYMDTFTIRTGLLLSRMLRALGNTKLPEGRGNGHGAASI</sequence>
<dbReference type="GO" id="GO:0003677">
    <property type="term" value="F:DNA binding"/>
    <property type="evidence" value="ECO:0007669"/>
    <property type="project" value="UniProtKB-KW"/>
</dbReference>
<reference evidence="2 3" key="2">
    <citation type="journal article" date="2012" name="Stand. Genomic Sci.">
        <title>Complete genome sequence of the sulfate-reducing firmicute Desulfotomaculum ruminis type strain (DL(T)).</title>
        <authorList>
            <person name="Spring S."/>
            <person name="Visser M."/>
            <person name="Lu M."/>
            <person name="Copeland A."/>
            <person name="Lapidus A."/>
            <person name="Lucas S."/>
            <person name="Cheng J.F."/>
            <person name="Han C."/>
            <person name="Tapia R."/>
            <person name="Goodwin L.A."/>
            <person name="Pitluck S."/>
            <person name="Ivanova N."/>
            <person name="Land M."/>
            <person name="Hauser L."/>
            <person name="Larimer F."/>
            <person name="Rohde M."/>
            <person name="Goker M."/>
            <person name="Detter J.C."/>
            <person name="Kyrpides N.C."/>
            <person name="Woyke T."/>
            <person name="Schaap P.J."/>
            <person name="Plugge C.M."/>
            <person name="Muyzer G."/>
            <person name="Kuever J."/>
            <person name="Pereira I.A."/>
            <person name="Parshina S.N."/>
            <person name="Bernier-Latmani R."/>
            <person name="Stams A.J."/>
            <person name="Klenk H.P."/>
        </authorList>
    </citation>
    <scope>NUCLEOTIDE SEQUENCE [LARGE SCALE GENOMIC DNA]</scope>
    <source>
        <strain evidence="3">ATCC 23193 / DSM 2154 / NCIB 8452 / DL</strain>
    </source>
</reference>
<dbReference type="AlphaFoldDB" id="F6DSD1"/>
<dbReference type="eggNOG" id="COG2207">
    <property type="taxonomic scope" value="Bacteria"/>
</dbReference>
<reference evidence="3" key="1">
    <citation type="submission" date="2011-05" db="EMBL/GenBank/DDBJ databases">
        <title>Complete sequence of Desulfotomaculum ruminis DSM 2154.</title>
        <authorList>
            <person name="Lucas S."/>
            <person name="Copeland A."/>
            <person name="Lapidus A."/>
            <person name="Cheng J.-F."/>
            <person name="Goodwin L."/>
            <person name="Pitluck S."/>
            <person name="Lu M."/>
            <person name="Detter J.C."/>
            <person name="Han C."/>
            <person name="Tapia R."/>
            <person name="Land M."/>
            <person name="Hauser L."/>
            <person name="Kyrpides N."/>
            <person name="Ivanova N."/>
            <person name="Mikhailova N."/>
            <person name="Pagani I."/>
            <person name="Stams A.J.M."/>
            <person name="Plugge C.M."/>
            <person name="Muyzer G."/>
            <person name="Kuever J."/>
            <person name="Parshina S.N."/>
            <person name="Ivanova A.E."/>
            <person name="Nazina T.N."/>
            <person name="Brambilla E."/>
            <person name="Spring S."/>
            <person name="Klenk H.-P."/>
            <person name="Woyke T."/>
        </authorList>
    </citation>
    <scope>NUCLEOTIDE SEQUENCE [LARGE SCALE GENOMIC DNA]</scope>
    <source>
        <strain evidence="3">ATCC 23193 / DSM 2154 / NCIB 8452 / DL</strain>
    </source>
</reference>
<dbReference type="InterPro" id="IPR037923">
    <property type="entry name" value="HTH-like"/>
</dbReference>
<evidence type="ECO:0000256" key="1">
    <source>
        <dbReference type="ARBA" id="ARBA00023125"/>
    </source>
</evidence>
<dbReference type="SUPFAM" id="SSF51215">
    <property type="entry name" value="Regulatory protein AraC"/>
    <property type="match status" value="1"/>
</dbReference>
<organism evidence="2 3">
    <name type="scientific">Desulforamulus ruminis (strain ATCC 23193 / DSM 2154 / NCIMB 8452 / DL)</name>
    <name type="common">Desulfotomaculum ruminis</name>
    <dbReference type="NCBI Taxonomy" id="696281"/>
    <lineage>
        <taxon>Bacteria</taxon>
        <taxon>Bacillati</taxon>
        <taxon>Bacillota</taxon>
        <taxon>Clostridia</taxon>
        <taxon>Eubacteriales</taxon>
        <taxon>Peptococcaceae</taxon>
        <taxon>Desulforamulus</taxon>
    </lineage>
</organism>
<keyword evidence="1" id="KW-0238">DNA-binding</keyword>
<accession>F6DSD1</accession>
<proteinExistence type="predicted"/>
<dbReference type="STRING" id="696281.Desru_1645"/>
<keyword evidence="3" id="KW-1185">Reference proteome</keyword>
<evidence type="ECO:0000313" key="3">
    <source>
        <dbReference type="Proteomes" id="UP000009234"/>
    </source>
</evidence>
<gene>
    <name evidence="2" type="ordered locus">Desru_1645</name>
</gene>